<feature type="domain" description="Ribosomal protein eL8/eL30/eS12/Gadd45" evidence="1">
    <location>
        <begin position="6"/>
        <end position="88"/>
    </location>
</feature>
<protein>
    <recommendedName>
        <fullName evidence="1">Ribosomal protein eL8/eL30/eS12/Gadd45 domain-containing protein</fullName>
    </recommendedName>
</protein>
<name>A0A0R2I1K6_9LACO</name>
<proteinExistence type="predicted"/>
<dbReference type="Gene3D" id="3.30.1330.30">
    <property type="match status" value="1"/>
</dbReference>
<dbReference type="RefSeq" id="WP_057740948.1">
    <property type="nucleotide sequence ID" value="NZ_JQBW01000009.1"/>
</dbReference>
<evidence type="ECO:0000313" key="3">
    <source>
        <dbReference type="Proteomes" id="UP000050934"/>
    </source>
</evidence>
<dbReference type="Proteomes" id="UP000050934">
    <property type="component" value="Unassembled WGS sequence"/>
</dbReference>
<dbReference type="PATRIC" id="fig|396268.3.peg.392"/>
<dbReference type="SUPFAM" id="SSF55315">
    <property type="entry name" value="L30e-like"/>
    <property type="match status" value="1"/>
</dbReference>
<dbReference type="STRING" id="396268.IV45_GL000388"/>
<dbReference type="EMBL" id="JQBW01000009">
    <property type="protein sequence ID" value="KRN58763.1"/>
    <property type="molecule type" value="Genomic_DNA"/>
</dbReference>
<dbReference type="InterPro" id="IPR029064">
    <property type="entry name" value="Ribosomal_eL30-like_sf"/>
</dbReference>
<dbReference type="Pfam" id="PF01248">
    <property type="entry name" value="Ribosomal_L7Ae"/>
    <property type="match status" value="1"/>
</dbReference>
<organism evidence="2 3">
    <name type="scientific">Limosilactobacillus secaliphilus</name>
    <dbReference type="NCBI Taxonomy" id="396268"/>
    <lineage>
        <taxon>Bacteria</taxon>
        <taxon>Bacillati</taxon>
        <taxon>Bacillota</taxon>
        <taxon>Bacilli</taxon>
        <taxon>Lactobacillales</taxon>
        <taxon>Lactobacillaceae</taxon>
        <taxon>Limosilactobacillus</taxon>
    </lineage>
</organism>
<accession>A0A0R2I1K6</accession>
<dbReference type="AlphaFoldDB" id="A0A0R2I1K6"/>
<comment type="caution">
    <text evidence="2">The sequence shown here is derived from an EMBL/GenBank/DDBJ whole genome shotgun (WGS) entry which is preliminary data.</text>
</comment>
<sequence>MNNETKILNLLGLAQRARQLVTGEDMVIKALRQQKIKFVFLSNDSGKAVAKKMKDQCLYYHVPLYVGFDKEQLSQAIGRSRTVIGVTQAGFAKRFKELTSNE</sequence>
<evidence type="ECO:0000259" key="1">
    <source>
        <dbReference type="Pfam" id="PF01248"/>
    </source>
</evidence>
<reference evidence="2 3" key="1">
    <citation type="journal article" date="2015" name="Genome Announc.">
        <title>Expanding the biotechnology potential of lactobacilli through comparative genomics of 213 strains and associated genera.</title>
        <authorList>
            <person name="Sun Z."/>
            <person name="Harris H.M."/>
            <person name="McCann A."/>
            <person name="Guo C."/>
            <person name="Argimon S."/>
            <person name="Zhang W."/>
            <person name="Yang X."/>
            <person name="Jeffery I.B."/>
            <person name="Cooney J.C."/>
            <person name="Kagawa T.F."/>
            <person name="Liu W."/>
            <person name="Song Y."/>
            <person name="Salvetti E."/>
            <person name="Wrobel A."/>
            <person name="Rasinkangas P."/>
            <person name="Parkhill J."/>
            <person name="Rea M.C."/>
            <person name="O'Sullivan O."/>
            <person name="Ritari J."/>
            <person name="Douillard F.P."/>
            <person name="Paul Ross R."/>
            <person name="Yang R."/>
            <person name="Briner A.E."/>
            <person name="Felis G.E."/>
            <person name="de Vos W.M."/>
            <person name="Barrangou R."/>
            <person name="Klaenhammer T.R."/>
            <person name="Caufield P.W."/>
            <person name="Cui Y."/>
            <person name="Zhang H."/>
            <person name="O'Toole P.W."/>
        </authorList>
    </citation>
    <scope>NUCLEOTIDE SEQUENCE [LARGE SCALE GENOMIC DNA]</scope>
    <source>
        <strain evidence="2 3">DSM 17896</strain>
    </source>
</reference>
<evidence type="ECO:0000313" key="2">
    <source>
        <dbReference type="EMBL" id="KRN58763.1"/>
    </source>
</evidence>
<dbReference type="InterPro" id="IPR004038">
    <property type="entry name" value="Ribosomal_eL8/eL30/eS12/Gad45"/>
</dbReference>
<gene>
    <name evidence="2" type="ORF">IV45_GL000388</name>
</gene>
<keyword evidence="3" id="KW-1185">Reference proteome</keyword>